<dbReference type="AlphaFoldDB" id="A0A0V1D5Z1"/>
<proteinExistence type="predicted"/>
<sequence>MNYANIPPLNMIFRLCSRLIWKFPRGMPPAMPQATPPATFFKILPCGYALGYAPGNFKKIFALRLCLRQF</sequence>
<evidence type="ECO:0000313" key="1">
    <source>
        <dbReference type="EMBL" id="KRY56959.1"/>
    </source>
</evidence>
<comment type="caution">
    <text evidence="1">The sequence shown here is derived from an EMBL/GenBank/DDBJ whole genome shotgun (WGS) entry which is preliminary data.</text>
</comment>
<dbReference type="Proteomes" id="UP000054653">
    <property type="component" value="Unassembled WGS sequence"/>
</dbReference>
<keyword evidence="2" id="KW-1185">Reference proteome</keyword>
<name>A0A0V1D5Z1_TRIBR</name>
<organism evidence="1 2">
    <name type="scientific">Trichinella britovi</name>
    <name type="common">Parasitic roundworm</name>
    <dbReference type="NCBI Taxonomy" id="45882"/>
    <lineage>
        <taxon>Eukaryota</taxon>
        <taxon>Metazoa</taxon>
        <taxon>Ecdysozoa</taxon>
        <taxon>Nematoda</taxon>
        <taxon>Enoplea</taxon>
        <taxon>Dorylaimia</taxon>
        <taxon>Trichinellida</taxon>
        <taxon>Trichinellidae</taxon>
        <taxon>Trichinella</taxon>
    </lineage>
</organism>
<reference evidence="1 2" key="1">
    <citation type="submission" date="2015-01" db="EMBL/GenBank/DDBJ databases">
        <title>Evolution of Trichinella species and genotypes.</title>
        <authorList>
            <person name="Korhonen P.K."/>
            <person name="Edoardo P."/>
            <person name="Giuseppe L.R."/>
            <person name="Gasser R.B."/>
        </authorList>
    </citation>
    <scope>NUCLEOTIDE SEQUENCE [LARGE SCALE GENOMIC DNA]</scope>
    <source>
        <strain evidence="1">ISS120</strain>
    </source>
</reference>
<evidence type="ECO:0000313" key="2">
    <source>
        <dbReference type="Proteomes" id="UP000054653"/>
    </source>
</evidence>
<protein>
    <submittedName>
        <fullName evidence="1">Uncharacterized protein</fullName>
    </submittedName>
</protein>
<accession>A0A0V1D5Z1</accession>
<dbReference type="EMBL" id="JYDI01000037">
    <property type="protein sequence ID" value="KRY56959.1"/>
    <property type="molecule type" value="Genomic_DNA"/>
</dbReference>
<gene>
    <name evidence="1" type="ORF">T03_11213</name>
</gene>